<dbReference type="InterPro" id="IPR021329">
    <property type="entry name" value="DUF2938"/>
</dbReference>
<dbReference type="Pfam" id="PF11158">
    <property type="entry name" value="DUF2938"/>
    <property type="match status" value="1"/>
</dbReference>
<protein>
    <recommendedName>
        <fullName evidence="4">DUF2938 domain-containing protein</fullName>
    </recommendedName>
</protein>
<reference evidence="3" key="1">
    <citation type="submission" date="2016-10" db="EMBL/GenBank/DDBJ databases">
        <authorList>
            <person name="Varghese N."/>
            <person name="Submissions S."/>
        </authorList>
    </citation>
    <scope>NUCLEOTIDE SEQUENCE [LARGE SCALE GENOMIC DNA]</scope>
    <source>
        <strain evidence="3">DSM 27981</strain>
    </source>
</reference>
<accession>A0A1I1ZUJ5</accession>
<organism evidence="2 3">
    <name type="scientific">Paracidovorax wautersii</name>
    <dbReference type="NCBI Taxonomy" id="1177982"/>
    <lineage>
        <taxon>Bacteria</taxon>
        <taxon>Pseudomonadati</taxon>
        <taxon>Pseudomonadota</taxon>
        <taxon>Betaproteobacteria</taxon>
        <taxon>Burkholderiales</taxon>
        <taxon>Comamonadaceae</taxon>
        <taxon>Paracidovorax</taxon>
    </lineage>
</organism>
<proteinExistence type="predicted"/>
<keyword evidence="3" id="KW-1185">Reference proteome</keyword>
<dbReference type="Proteomes" id="UP000199119">
    <property type="component" value="Unassembled WGS sequence"/>
</dbReference>
<evidence type="ECO:0000256" key="1">
    <source>
        <dbReference type="SAM" id="Phobius"/>
    </source>
</evidence>
<feature type="transmembrane region" description="Helical" evidence="1">
    <location>
        <begin position="6"/>
        <end position="27"/>
    </location>
</feature>
<keyword evidence="1" id="KW-1133">Transmembrane helix</keyword>
<dbReference type="OrthoDB" id="9812539at2"/>
<dbReference type="RefSeq" id="WP_092936947.1">
    <property type="nucleotide sequence ID" value="NZ_FONX01000001.1"/>
</dbReference>
<keyword evidence="1" id="KW-0472">Membrane</keyword>
<evidence type="ECO:0000313" key="3">
    <source>
        <dbReference type="Proteomes" id="UP000199119"/>
    </source>
</evidence>
<dbReference type="AlphaFoldDB" id="A0A1I1ZUJ5"/>
<feature type="transmembrane region" description="Helical" evidence="1">
    <location>
        <begin position="103"/>
        <end position="126"/>
    </location>
</feature>
<sequence>MAWMDVAKVVLIGIGATAVMDVWSLALRRLGVPTLDYALVGRWVGHMRQGRFAHAGIGKAAPVAGERPLGWAVHYATGIAFAALLVAVQGWGWLHAPTWGPAVAVGLATVLVPMCVMQPALGAGFAASKTPTPWRNRLRSLMTHAVFGTGLYLSGELVAM</sequence>
<name>A0A1I1ZUJ5_9BURK</name>
<dbReference type="EMBL" id="FONX01000001">
    <property type="protein sequence ID" value="SFE35295.1"/>
    <property type="molecule type" value="Genomic_DNA"/>
</dbReference>
<evidence type="ECO:0000313" key="2">
    <source>
        <dbReference type="EMBL" id="SFE35295.1"/>
    </source>
</evidence>
<evidence type="ECO:0008006" key="4">
    <source>
        <dbReference type="Google" id="ProtNLM"/>
    </source>
</evidence>
<feature type="transmembrane region" description="Helical" evidence="1">
    <location>
        <begin position="69"/>
        <end position="91"/>
    </location>
</feature>
<gene>
    <name evidence="2" type="ORF">SAMN04489711_101342</name>
</gene>
<keyword evidence="1" id="KW-0812">Transmembrane</keyword>